<proteinExistence type="predicted"/>
<dbReference type="InterPro" id="IPR054722">
    <property type="entry name" value="PolX-like_BBD"/>
</dbReference>
<evidence type="ECO:0000259" key="1">
    <source>
        <dbReference type="Pfam" id="PF22936"/>
    </source>
</evidence>
<feature type="domain" description="Retrovirus-related Pol polyprotein from transposon TNT 1-94-like beta-barrel" evidence="1">
    <location>
        <begin position="321"/>
        <end position="383"/>
    </location>
</feature>
<name>A0A438ISR4_VITVI</name>
<dbReference type="EMBL" id="QGNW01000085">
    <property type="protein sequence ID" value="RVW99738.1"/>
    <property type="molecule type" value="Genomic_DNA"/>
</dbReference>
<comment type="caution">
    <text evidence="2">The sequence shown here is derived from an EMBL/GenBank/DDBJ whole genome shotgun (WGS) entry which is preliminary data.</text>
</comment>
<organism evidence="2 3">
    <name type="scientific">Vitis vinifera</name>
    <name type="common">Grape</name>
    <dbReference type="NCBI Taxonomy" id="29760"/>
    <lineage>
        <taxon>Eukaryota</taxon>
        <taxon>Viridiplantae</taxon>
        <taxon>Streptophyta</taxon>
        <taxon>Embryophyta</taxon>
        <taxon>Tracheophyta</taxon>
        <taxon>Spermatophyta</taxon>
        <taxon>Magnoliopsida</taxon>
        <taxon>eudicotyledons</taxon>
        <taxon>Gunneridae</taxon>
        <taxon>Pentapetalae</taxon>
        <taxon>rosids</taxon>
        <taxon>Vitales</taxon>
        <taxon>Vitaceae</taxon>
        <taxon>Viteae</taxon>
        <taxon>Vitis</taxon>
    </lineage>
</organism>
<sequence>MTVFHFGHLLHLPKLCGQPYRGQKTLITVNIFPTIFSKDFFSPAIFSNTDHIIRSAKRRSATFLKAPEPKTDPRASHAPFFSGSLNPMRRRVAHFLVPSFYQQARPALSCTSKPPSVLSDPASPFFWHFSLRRQLSSLAKTCVCLGKASSSSPVTFLLCLGPDIPGSSSTAVIKPPFRALFRSKRDSISVRIISPGQRPWNSGLWDKVYEDHLVTPKDVIPDVDKILSLSKIRFLLVPSVPSLDDVFARLLLAIGVKDNVLSAPIVISLGHTQDRCYQLHGRLLALPTLLSQPILCYLDLTPLRAPHLKLSPLLSPFLGPWILDSGASDHISGNKHLFSSITTTSALPTVTLANGSQTMAKGIGLAHPLPSLPLHSVLYAPETHSTRKTIGIGRDFKPLSPHITFISCSLHFSLSLSTTFMDFPKATWSSRKEILIHNGTDSWAGGL</sequence>
<gene>
    <name evidence="2" type="ORF">CK203_029151</name>
</gene>
<protein>
    <recommendedName>
        <fullName evidence="1">Retrovirus-related Pol polyprotein from transposon TNT 1-94-like beta-barrel domain-containing protein</fullName>
    </recommendedName>
</protein>
<dbReference type="AlphaFoldDB" id="A0A438ISR4"/>
<evidence type="ECO:0000313" key="3">
    <source>
        <dbReference type="Proteomes" id="UP000288805"/>
    </source>
</evidence>
<dbReference type="Pfam" id="PF22936">
    <property type="entry name" value="Pol_BBD"/>
    <property type="match status" value="1"/>
</dbReference>
<evidence type="ECO:0000313" key="2">
    <source>
        <dbReference type="EMBL" id="RVW99738.1"/>
    </source>
</evidence>
<dbReference type="Proteomes" id="UP000288805">
    <property type="component" value="Unassembled WGS sequence"/>
</dbReference>
<accession>A0A438ISR4</accession>
<reference evidence="2 3" key="1">
    <citation type="journal article" date="2018" name="PLoS Genet.">
        <title>Population sequencing reveals clonal diversity and ancestral inbreeding in the grapevine cultivar Chardonnay.</title>
        <authorList>
            <person name="Roach M.J."/>
            <person name="Johnson D.L."/>
            <person name="Bohlmann J."/>
            <person name="van Vuuren H.J."/>
            <person name="Jones S.J."/>
            <person name="Pretorius I.S."/>
            <person name="Schmidt S.A."/>
            <person name="Borneman A.R."/>
        </authorList>
    </citation>
    <scope>NUCLEOTIDE SEQUENCE [LARGE SCALE GENOMIC DNA]</scope>
    <source>
        <strain evidence="3">cv. Chardonnay</strain>
        <tissue evidence="2">Leaf</tissue>
    </source>
</reference>